<accession>A0AAW4K070</accession>
<evidence type="ECO:0000313" key="1">
    <source>
        <dbReference type="EMBL" id="MBO8017260.1"/>
    </source>
</evidence>
<dbReference type="AlphaFoldDB" id="A0AAW4K070"/>
<name>A0AAW4K070_LEPIR</name>
<gene>
    <name evidence="1" type="ORF">J6377_15925</name>
</gene>
<dbReference type="RefSeq" id="WP_000378927.1">
    <property type="nucleotide sequence ID" value="NZ_CP043891.1"/>
</dbReference>
<proteinExistence type="predicted"/>
<protein>
    <recommendedName>
        <fullName evidence="3">Leucine rich repeat protein</fullName>
    </recommendedName>
</protein>
<dbReference type="Proteomes" id="UP000670463">
    <property type="component" value="Unassembled WGS sequence"/>
</dbReference>
<comment type="caution">
    <text evidence="1">The sequence shown here is derived from an EMBL/GenBank/DDBJ whole genome shotgun (WGS) entry which is preliminary data.</text>
</comment>
<evidence type="ECO:0008006" key="3">
    <source>
        <dbReference type="Google" id="ProtNLM"/>
    </source>
</evidence>
<evidence type="ECO:0000313" key="2">
    <source>
        <dbReference type="Proteomes" id="UP000670463"/>
    </source>
</evidence>
<dbReference type="Gene3D" id="3.80.10.10">
    <property type="entry name" value="Ribonuclease Inhibitor"/>
    <property type="match status" value="1"/>
</dbReference>
<dbReference type="GeneID" id="61144804"/>
<reference evidence="1" key="1">
    <citation type="submission" date="2021-03" db="EMBL/GenBank/DDBJ databases">
        <title>Comparative genomic analysis of European sttrains of Leptospira interrogans serovars Copenhageni and Icterohaemorrhagiae.</title>
        <authorList>
            <person name="Arent Z."/>
            <person name="Gurgul A."/>
            <person name="Jasielczuk I."/>
            <person name="Pardyak L."/>
        </authorList>
    </citation>
    <scope>NUCLEOTIDE SEQUENCE</scope>
    <source>
        <strain evidence="1">X240</strain>
    </source>
</reference>
<dbReference type="EMBL" id="JAGGCK010000036">
    <property type="protein sequence ID" value="MBO8017260.1"/>
    <property type="molecule type" value="Genomic_DNA"/>
</dbReference>
<dbReference type="InterPro" id="IPR032675">
    <property type="entry name" value="LRR_dom_sf"/>
</dbReference>
<sequence length="88" mass="10425">MDSYGNRLETFPQGIEQLQKLEESNLSKNQFLSVPFARFKQKKLNLKLNKDVSKLFPKKSENSRIYKSWICFKIHNVLSCRDMKVGER</sequence>
<organism evidence="1 2">
    <name type="scientific">Leptospira interrogans serovar Icterohaemorrhagiae</name>
    <dbReference type="NCBI Taxonomy" id="90062"/>
    <lineage>
        <taxon>Bacteria</taxon>
        <taxon>Pseudomonadati</taxon>
        <taxon>Spirochaetota</taxon>
        <taxon>Spirochaetia</taxon>
        <taxon>Leptospirales</taxon>
        <taxon>Leptospiraceae</taxon>
        <taxon>Leptospira</taxon>
    </lineage>
</organism>